<dbReference type="InterPro" id="IPR011051">
    <property type="entry name" value="RmlC_Cupin_sf"/>
</dbReference>
<proteinExistence type="predicted"/>
<dbReference type="SUPFAM" id="SSF51182">
    <property type="entry name" value="RmlC-like cupins"/>
    <property type="match status" value="1"/>
</dbReference>
<dbReference type="EMBL" id="LR797321">
    <property type="protein sequence ID" value="CAB4202345.1"/>
    <property type="molecule type" value="Genomic_DNA"/>
</dbReference>
<name>A0A6J5S4J8_9CAUD</name>
<dbReference type="Gene3D" id="2.60.120.10">
    <property type="entry name" value="Jelly Rolls"/>
    <property type="match status" value="1"/>
</dbReference>
<reference evidence="1" key="1">
    <citation type="submission" date="2020-05" db="EMBL/GenBank/DDBJ databases">
        <authorList>
            <person name="Chiriac C."/>
            <person name="Salcher M."/>
            <person name="Ghai R."/>
            <person name="Kavagutti S V."/>
        </authorList>
    </citation>
    <scope>NUCLEOTIDE SEQUENCE</scope>
</reference>
<evidence type="ECO:0000313" key="1">
    <source>
        <dbReference type="EMBL" id="CAB4202345.1"/>
    </source>
</evidence>
<sequence>MRMWDNTDTELSELPVAHPLQECPMSNAEVQEIEKQVPAEHLPIYRLEAELLKLPQVEMPVDHDFCNGLYARTMHIPAGTVLTGAVHKDESFFVVRKGHLIVTTDDGSANVGPGFMSVTKPHTKRAGVALTDVEVTTFHANPTNETDPKTIWDMYTVPAPALALEAVQHPHLEGAK</sequence>
<protein>
    <submittedName>
        <fullName evidence="1">Uncharacterized protein</fullName>
    </submittedName>
</protein>
<accession>A0A6J5S4J8</accession>
<dbReference type="InterPro" id="IPR014710">
    <property type="entry name" value="RmlC-like_jellyroll"/>
</dbReference>
<gene>
    <name evidence="1" type="ORF">UFOVP1374_15</name>
</gene>
<organism evidence="1">
    <name type="scientific">uncultured Caudovirales phage</name>
    <dbReference type="NCBI Taxonomy" id="2100421"/>
    <lineage>
        <taxon>Viruses</taxon>
        <taxon>Duplodnaviria</taxon>
        <taxon>Heunggongvirae</taxon>
        <taxon>Uroviricota</taxon>
        <taxon>Caudoviricetes</taxon>
        <taxon>Peduoviridae</taxon>
        <taxon>Maltschvirus</taxon>
        <taxon>Maltschvirus maltsch</taxon>
    </lineage>
</organism>